<organism evidence="2 3">
    <name type="scientific">Lineolata rhizophorae</name>
    <dbReference type="NCBI Taxonomy" id="578093"/>
    <lineage>
        <taxon>Eukaryota</taxon>
        <taxon>Fungi</taxon>
        <taxon>Dikarya</taxon>
        <taxon>Ascomycota</taxon>
        <taxon>Pezizomycotina</taxon>
        <taxon>Dothideomycetes</taxon>
        <taxon>Dothideomycetes incertae sedis</taxon>
        <taxon>Lineolatales</taxon>
        <taxon>Lineolataceae</taxon>
        <taxon>Lineolata</taxon>
    </lineage>
</organism>
<dbReference type="Proteomes" id="UP000799766">
    <property type="component" value="Unassembled WGS sequence"/>
</dbReference>
<keyword evidence="3" id="KW-1185">Reference proteome</keyword>
<feature type="compositionally biased region" description="Basic residues" evidence="1">
    <location>
        <begin position="51"/>
        <end position="60"/>
    </location>
</feature>
<evidence type="ECO:0000313" key="3">
    <source>
        <dbReference type="Proteomes" id="UP000799766"/>
    </source>
</evidence>
<evidence type="ECO:0000313" key="2">
    <source>
        <dbReference type="EMBL" id="KAF2452974.1"/>
    </source>
</evidence>
<name>A0A6A6NNM5_9PEZI</name>
<accession>A0A6A6NNM5</accession>
<dbReference type="EMBL" id="MU001701">
    <property type="protein sequence ID" value="KAF2452974.1"/>
    <property type="molecule type" value="Genomic_DNA"/>
</dbReference>
<gene>
    <name evidence="2" type="ORF">BDY21DRAFT_357552</name>
</gene>
<protein>
    <submittedName>
        <fullName evidence="2">Uncharacterized protein</fullName>
    </submittedName>
</protein>
<sequence>MAPVRIEGEGEGGRAAWFDRKVQRVTRPAGVEGRIRLRKGQLSSSDSGRNRGARGRRARRAGGGAGRAAQSAAGAEPVVSTAARQLQGAGREAATPQRASNGDGGARDHATGGPPALCARILRCDTADSAQTGRNWRRGRAARPADEPADGFCVRPAGESSASLSLRCPSGGGNDDGP</sequence>
<feature type="region of interest" description="Disordered" evidence="1">
    <location>
        <begin position="128"/>
        <end position="178"/>
    </location>
</feature>
<feature type="region of interest" description="Disordered" evidence="1">
    <location>
        <begin position="24"/>
        <end position="116"/>
    </location>
</feature>
<reference evidence="2" key="1">
    <citation type="journal article" date="2020" name="Stud. Mycol.">
        <title>101 Dothideomycetes genomes: a test case for predicting lifestyles and emergence of pathogens.</title>
        <authorList>
            <person name="Haridas S."/>
            <person name="Albert R."/>
            <person name="Binder M."/>
            <person name="Bloem J."/>
            <person name="Labutti K."/>
            <person name="Salamov A."/>
            <person name="Andreopoulos B."/>
            <person name="Baker S."/>
            <person name="Barry K."/>
            <person name="Bills G."/>
            <person name="Bluhm B."/>
            <person name="Cannon C."/>
            <person name="Castanera R."/>
            <person name="Culley D."/>
            <person name="Daum C."/>
            <person name="Ezra D."/>
            <person name="Gonzalez J."/>
            <person name="Henrissat B."/>
            <person name="Kuo A."/>
            <person name="Liang C."/>
            <person name="Lipzen A."/>
            <person name="Lutzoni F."/>
            <person name="Magnuson J."/>
            <person name="Mondo S."/>
            <person name="Nolan M."/>
            <person name="Ohm R."/>
            <person name="Pangilinan J."/>
            <person name="Park H.-J."/>
            <person name="Ramirez L."/>
            <person name="Alfaro M."/>
            <person name="Sun H."/>
            <person name="Tritt A."/>
            <person name="Yoshinaga Y."/>
            <person name="Zwiers L.-H."/>
            <person name="Turgeon B."/>
            <person name="Goodwin S."/>
            <person name="Spatafora J."/>
            <person name="Crous P."/>
            <person name="Grigoriev I."/>
        </authorList>
    </citation>
    <scope>NUCLEOTIDE SEQUENCE</scope>
    <source>
        <strain evidence="2">ATCC 16933</strain>
    </source>
</reference>
<proteinExistence type="predicted"/>
<evidence type="ECO:0000256" key="1">
    <source>
        <dbReference type="SAM" id="MobiDB-lite"/>
    </source>
</evidence>
<dbReference type="AlphaFoldDB" id="A0A6A6NNM5"/>